<dbReference type="InterPro" id="IPR010428">
    <property type="entry name" value="Zincin_1"/>
</dbReference>
<dbReference type="GO" id="GO:0006508">
    <property type="term" value="P:proteolysis"/>
    <property type="evidence" value="ECO:0007669"/>
    <property type="project" value="UniProtKB-KW"/>
</dbReference>
<evidence type="ECO:0000313" key="1">
    <source>
        <dbReference type="EMBL" id="SSA33636.1"/>
    </source>
</evidence>
<dbReference type="Gene3D" id="3.30.2010.20">
    <property type="match status" value="1"/>
</dbReference>
<dbReference type="InterPro" id="IPR038555">
    <property type="entry name" value="Zincin_1_sf"/>
</dbReference>
<gene>
    <name evidence="1" type="ORF">SAMN04489750_0921</name>
</gene>
<dbReference type="Pfam" id="PF06262">
    <property type="entry name" value="Zincin_1"/>
    <property type="match status" value="1"/>
</dbReference>
<evidence type="ECO:0000313" key="2">
    <source>
        <dbReference type="Proteomes" id="UP000250028"/>
    </source>
</evidence>
<dbReference type="AlphaFoldDB" id="A0A2Y8ZQG8"/>
<reference evidence="2" key="1">
    <citation type="submission" date="2016-10" db="EMBL/GenBank/DDBJ databases">
        <authorList>
            <person name="Varghese N."/>
            <person name="Submissions S."/>
        </authorList>
    </citation>
    <scope>NUCLEOTIDE SEQUENCE [LARGE SCALE GENOMIC DNA]</scope>
    <source>
        <strain evidence="2">DSM 22951</strain>
    </source>
</reference>
<organism evidence="1 2">
    <name type="scientific">Branchiibius hedensis</name>
    <dbReference type="NCBI Taxonomy" id="672460"/>
    <lineage>
        <taxon>Bacteria</taxon>
        <taxon>Bacillati</taxon>
        <taxon>Actinomycetota</taxon>
        <taxon>Actinomycetes</taxon>
        <taxon>Micrococcales</taxon>
        <taxon>Dermacoccaceae</taxon>
        <taxon>Branchiibius</taxon>
    </lineage>
</organism>
<dbReference type="SUPFAM" id="SSF55486">
    <property type="entry name" value="Metalloproteases ('zincins'), catalytic domain"/>
    <property type="match status" value="1"/>
</dbReference>
<dbReference type="EMBL" id="UESZ01000001">
    <property type="protein sequence ID" value="SSA33636.1"/>
    <property type="molecule type" value="Genomic_DNA"/>
</dbReference>
<keyword evidence="2" id="KW-1185">Reference proteome</keyword>
<keyword evidence="1" id="KW-0378">Hydrolase</keyword>
<dbReference type="Proteomes" id="UP000250028">
    <property type="component" value="Unassembled WGS sequence"/>
</dbReference>
<keyword evidence="1" id="KW-0645">Protease</keyword>
<proteinExistence type="predicted"/>
<sequence>MHSGMSRQQFEQVVSDAMDDIPKDLLDRIDNVAIVVEDEPPADWQARGWDGHEHSAADGHSELLGLYTGIPLTQRGDFYGFGGATPDTIQIFAGPLTRISRDQADLKHQIHTTVIHEVGHYFGIDDARLHELGWG</sequence>
<protein>
    <submittedName>
        <fullName evidence="1">Predicted Zn-dependent protease, minimal metalloprotease (MMP)-like domain</fullName>
    </submittedName>
</protein>
<accession>A0A2Y8ZQG8</accession>
<name>A0A2Y8ZQG8_9MICO</name>
<dbReference type="CDD" id="cd12952">
    <property type="entry name" value="MMP_ACEL2062"/>
    <property type="match status" value="1"/>
</dbReference>
<keyword evidence="1" id="KW-0482">Metalloprotease</keyword>
<dbReference type="GO" id="GO:0008237">
    <property type="term" value="F:metallopeptidase activity"/>
    <property type="evidence" value="ECO:0007669"/>
    <property type="project" value="UniProtKB-KW"/>
</dbReference>